<sequence length="155" mass="18029">MKEDNQLHILKKIETDKEQQAITAMQSAQSYLQANQAKLKEVQSYKLDYLKKMQSRGVSGIGGASYQHYQRFIVQLDQGIAAQMNVVDIAKQVLEQRKQEWFVQKNKVKAVDTLLTQKAKARQQRIDKYEQNQSDEFASQQYIRRQMANKMAINS</sequence>
<dbReference type="Proteomes" id="UP000439994">
    <property type="component" value="Unassembled WGS sequence"/>
</dbReference>
<dbReference type="AlphaFoldDB" id="A0A6N8F749"/>
<keyword evidence="6" id="KW-0145">Chemotaxis</keyword>
<dbReference type="EMBL" id="WOCD01000003">
    <property type="protein sequence ID" value="MUH72213.1"/>
    <property type="molecule type" value="Genomic_DNA"/>
</dbReference>
<evidence type="ECO:0000256" key="7">
    <source>
        <dbReference type="ARBA" id="ARBA00022795"/>
    </source>
</evidence>
<dbReference type="Gene3D" id="1.10.287.1700">
    <property type="match status" value="1"/>
</dbReference>
<comment type="subcellular location">
    <subcellularLocation>
        <location evidence="1">Cell membrane</location>
        <topology evidence="1">Peripheral membrane protein</topology>
        <orientation evidence="1">Cytoplasmic side</orientation>
    </subcellularLocation>
</comment>
<dbReference type="InterPro" id="IPR052570">
    <property type="entry name" value="FliJ"/>
</dbReference>
<gene>
    <name evidence="11" type="primary">fliJ</name>
    <name evidence="11" type="ORF">GNP35_06800</name>
</gene>
<reference evidence="11 12" key="1">
    <citation type="submission" date="2019-11" db="EMBL/GenBank/DDBJ databases">
        <title>P. haliotis isolates from Z. marina roots.</title>
        <authorList>
            <person name="Cohen M."/>
            <person name="Jospin G."/>
            <person name="Eisen J.A."/>
            <person name="Coil D.A."/>
        </authorList>
    </citation>
    <scope>NUCLEOTIDE SEQUENCE [LARGE SCALE GENOMIC DNA]</scope>
    <source>
        <strain evidence="11 12">UCD-MCMsp1aY</strain>
    </source>
</reference>
<evidence type="ECO:0000256" key="8">
    <source>
        <dbReference type="ARBA" id="ARBA00022927"/>
    </source>
</evidence>
<dbReference type="OrthoDB" id="7063004at2"/>
<evidence type="ECO:0000256" key="3">
    <source>
        <dbReference type="ARBA" id="ARBA00020392"/>
    </source>
</evidence>
<accession>A0A6N8F749</accession>
<comment type="caution">
    <text evidence="11">The sequence shown here is derived from an EMBL/GenBank/DDBJ whole genome shotgun (WGS) entry which is preliminary data.</text>
</comment>
<keyword evidence="11" id="KW-0966">Cell projection</keyword>
<keyword evidence="12" id="KW-1185">Reference proteome</keyword>
<keyword evidence="8" id="KW-0653">Protein transport</keyword>
<dbReference type="RefSeq" id="WP_155695408.1">
    <property type="nucleotide sequence ID" value="NZ_WOCD01000003.1"/>
</dbReference>
<evidence type="ECO:0000256" key="4">
    <source>
        <dbReference type="ARBA" id="ARBA00022448"/>
    </source>
</evidence>
<dbReference type="GO" id="GO:0015031">
    <property type="term" value="P:protein transport"/>
    <property type="evidence" value="ECO:0007669"/>
    <property type="project" value="UniProtKB-KW"/>
</dbReference>
<keyword evidence="5" id="KW-1003">Cell membrane</keyword>
<keyword evidence="11" id="KW-0969">Cilium</keyword>
<keyword evidence="10" id="KW-1006">Bacterial flagellum protein export</keyword>
<dbReference type="GO" id="GO:0071973">
    <property type="term" value="P:bacterial-type flagellum-dependent cell motility"/>
    <property type="evidence" value="ECO:0007669"/>
    <property type="project" value="InterPro"/>
</dbReference>
<evidence type="ECO:0000313" key="12">
    <source>
        <dbReference type="Proteomes" id="UP000439994"/>
    </source>
</evidence>
<dbReference type="Pfam" id="PF02050">
    <property type="entry name" value="FliJ"/>
    <property type="match status" value="1"/>
</dbReference>
<evidence type="ECO:0000256" key="10">
    <source>
        <dbReference type="ARBA" id="ARBA00023225"/>
    </source>
</evidence>
<dbReference type="GO" id="GO:0009288">
    <property type="term" value="C:bacterial-type flagellum"/>
    <property type="evidence" value="ECO:0007669"/>
    <property type="project" value="InterPro"/>
</dbReference>
<protein>
    <recommendedName>
        <fullName evidence="3">Flagellar FliJ protein</fullName>
    </recommendedName>
</protein>
<evidence type="ECO:0000256" key="9">
    <source>
        <dbReference type="ARBA" id="ARBA00023136"/>
    </source>
</evidence>
<evidence type="ECO:0000256" key="2">
    <source>
        <dbReference type="ARBA" id="ARBA00010004"/>
    </source>
</evidence>
<comment type="similarity">
    <text evidence="2">Belongs to the FliJ family.</text>
</comment>
<dbReference type="NCBIfam" id="TIGR02473">
    <property type="entry name" value="flagell_FliJ"/>
    <property type="match status" value="1"/>
</dbReference>
<proteinExistence type="inferred from homology"/>
<dbReference type="PANTHER" id="PTHR38786">
    <property type="entry name" value="FLAGELLAR FLIJ PROTEIN"/>
    <property type="match status" value="1"/>
</dbReference>
<evidence type="ECO:0000313" key="11">
    <source>
        <dbReference type="EMBL" id="MUH72213.1"/>
    </source>
</evidence>
<dbReference type="PANTHER" id="PTHR38786:SF1">
    <property type="entry name" value="FLAGELLAR FLIJ PROTEIN"/>
    <property type="match status" value="1"/>
</dbReference>
<keyword evidence="9" id="KW-0472">Membrane</keyword>
<keyword evidence="4" id="KW-0813">Transport</keyword>
<keyword evidence="7" id="KW-1005">Bacterial flagellum biogenesis</keyword>
<evidence type="ECO:0000256" key="5">
    <source>
        <dbReference type="ARBA" id="ARBA00022475"/>
    </source>
</evidence>
<dbReference type="InterPro" id="IPR053716">
    <property type="entry name" value="Flag_assembly_chemotaxis_eff"/>
</dbReference>
<dbReference type="GO" id="GO:0006935">
    <property type="term" value="P:chemotaxis"/>
    <property type="evidence" value="ECO:0007669"/>
    <property type="project" value="UniProtKB-KW"/>
</dbReference>
<dbReference type="InterPro" id="IPR012823">
    <property type="entry name" value="Flagell_FliJ"/>
</dbReference>
<dbReference type="GO" id="GO:0044781">
    <property type="term" value="P:bacterial-type flagellum organization"/>
    <property type="evidence" value="ECO:0007669"/>
    <property type="project" value="UniProtKB-KW"/>
</dbReference>
<dbReference type="GO" id="GO:0005886">
    <property type="term" value="C:plasma membrane"/>
    <property type="evidence" value="ECO:0007669"/>
    <property type="project" value="UniProtKB-SubCell"/>
</dbReference>
<evidence type="ECO:0000256" key="6">
    <source>
        <dbReference type="ARBA" id="ARBA00022500"/>
    </source>
</evidence>
<name>A0A6N8F749_9GAMM</name>
<keyword evidence="11" id="KW-0282">Flagellum</keyword>
<organism evidence="11 12">
    <name type="scientific">Psychrosphaera haliotis</name>
    <dbReference type="NCBI Taxonomy" id="555083"/>
    <lineage>
        <taxon>Bacteria</taxon>
        <taxon>Pseudomonadati</taxon>
        <taxon>Pseudomonadota</taxon>
        <taxon>Gammaproteobacteria</taxon>
        <taxon>Alteromonadales</taxon>
        <taxon>Pseudoalteromonadaceae</taxon>
        <taxon>Psychrosphaera</taxon>
    </lineage>
</organism>
<evidence type="ECO:0000256" key="1">
    <source>
        <dbReference type="ARBA" id="ARBA00004413"/>
    </source>
</evidence>